<keyword evidence="2" id="KW-1133">Transmembrane helix</keyword>
<dbReference type="AlphaFoldDB" id="A0A1H6EJH5"/>
<evidence type="ECO:0000313" key="6">
    <source>
        <dbReference type="Proteomes" id="UP000236729"/>
    </source>
</evidence>
<evidence type="ECO:0000313" key="5">
    <source>
        <dbReference type="Proteomes" id="UP000199690"/>
    </source>
</evidence>
<dbReference type="Proteomes" id="UP000199690">
    <property type="component" value="Unassembled WGS sequence"/>
</dbReference>
<dbReference type="EMBL" id="FNVB01000017">
    <property type="protein sequence ID" value="SEG98028.1"/>
    <property type="molecule type" value="Genomic_DNA"/>
</dbReference>
<reference evidence="5 6" key="2">
    <citation type="submission" date="2016-10" db="EMBL/GenBank/DDBJ databases">
        <authorList>
            <person name="Varghese N."/>
            <person name="Submissions S."/>
        </authorList>
    </citation>
    <scope>NUCLEOTIDE SEQUENCE [LARGE SCALE GENOMIC DNA]</scope>
    <source>
        <strain evidence="6">ATCC 20501</strain>
        <strain evidence="4 5">CGMCC 4.3529</strain>
    </source>
</reference>
<evidence type="ECO:0000256" key="1">
    <source>
        <dbReference type="SAM" id="MobiDB-lite"/>
    </source>
</evidence>
<dbReference type="EMBL" id="FOME01000016">
    <property type="protein sequence ID" value="SFE96493.1"/>
    <property type="molecule type" value="Genomic_DNA"/>
</dbReference>
<feature type="transmembrane region" description="Helical" evidence="2">
    <location>
        <begin position="41"/>
        <end position="61"/>
    </location>
</feature>
<dbReference type="Proteomes" id="UP000236729">
    <property type="component" value="Unassembled WGS sequence"/>
</dbReference>
<feature type="compositionally biased region" description="Pro residues" evidence="1">
    <location>
        <begin position="15"/>
        <end position="25"/>
    </location>
</feature>
<gene>
    <name evidence="3" type="ORF">SAMN02982929_06945</name>
    <name evidence="4" type="ORF">SAMN05216506_116152</name>
</gene>
<keyword evidence="5" id="KW-1185">Reference proteome</keyword>
<evidence type="ECO:0000256" key="2">
    <source>
        <dbReference type="SAM" id="Phobius"/>
    </source>
</evidence>
<feature type="region of interest" description="Disordered" evidence="1">
    <location>
        <begin position="1"/>
        <end position="33"/>
    </location>
</feature>
<evidence type="ECO:0000313" key="3">
    <source>
        <dbReference type="EMBL" id="SEG98028.1"/>
    </source>
</evidence>
<keyword evidence="2" id="KW-0472">Membrane</keyword>
<sequence>MPAPGYPQQQQIPPQGYPGGPPPQGYPGGPAPQKSGVGKKILGVVGTLGLGIVGVVVLALLRSVDGGGIAVGECVDITSPSMARADWETAACGTSKSDFKVAKQLDGRASCGDDYDSAERPGDYVLCLVPDVAVGDCRTDSPTELQVKVPCTDPDAKHRITAVADNASGPPECAEGDPDQYYMVWNEPALTICWKSA</sequence>
<name>A0A1H6EJH5_9PSEU</name>
<reference evidence="3" key="1">
    <citation type="submission" date="2016-10" db="EMBL/GenBank/DDBJ databases">
        <authorList>
            <person name="de Groot N.N."/>
        </authorList>
    </citation>
    <scope>NUCLEOTIDE SEQUENCE [LARGE SCALE GENOMIC DNA]</scope>
    <source>
        <strain evidence="3">ATCC 20501</strain>
    </source>
</reference>
<feature type="compositionally biased region" description="Low complexity" evidence="1">
    <location>
        <begin position="1"/>
        <end position="14"/>
    </location>
</feature>
<accession>A0A1H6EJH5</accession>
<accession>A0A1I2EUV0</accession>
<keyword evidence="2" id="KW-0812">Transmembrane</keyword>
<evidence type="ECO:0000313" key="4">
    <source>
        <dbReference type="EMBL" id="SFE96493.1"/>
    </source>
</evidence>
<organism evidence="3 6">
    <name type="scientific">Saccharopolyspora kobensis</name>
    <dbReference type="NCBI Taxonomy" id="146035"/>
    <lineage>
        <taxon>Bacteria</taxon>
        <taxon>Bacillati</taxon>
        <taxon>Actinomycetota</taxon>
        <taxon>Actinomycetes</taxon>
        <taxon>Pseudonocardiales</taxon>
        <taxon>Pseudonocardiaceae</taxon>
        <taxon>Saccharopolyspora</taxon>
    </lineage>
</organism>
<proteinExistence type="predicted"/>
<protein>
    <submittedName>
        <fullName evidence="3">Uncharacterized protein</fullName>
    </submittedName>
</protein>